<name>A7N7K1_VIBC1</name>
<organism evidence="1 2">
    <name type="scientific">Vibrio campbellii (strain ATCC BAA-1116)</name>
    <dbReference type="NCBI Taxonomy" id="2902295"/>
    <lineage>
        <taxon>Bacteria</taxon>
        <taxon>Pseudomonadati</taxon>
        <taxon>Pseudomonadota</taxon>
        <taxon>Gammaproteobacteria</taxon>
        <taxon>Vibrionales</taxon>
        <taxon>Vibrionaceae</taxon>
        <taxon>Vibrio</taxon>
    </lineage>
</organism>
<dbReference type="AlphaFoldDB" id="A7N7K1"/>
<evidence type="ECO:0000313" key="1">
    <source>
        <dbReference type="EMBL" id="ABU75005.1"/>
    </source>
</evidence>
<evidence type="ECO:0000313" key="2">
    <source>
        <dbReference type="Proteomes" id="UP000008152"/>
    </source>
</evidence>
<gene>
    <name evidence="1" type="ordered locus">VIBHAR_07133</name>
</gene>
<accession>A7N7K1</accession>
<proteinExistence type="predicted"/>
<dbReference type="Proteomes" id="UP000008152">
    <property type="component" value="Chromosome II"/>
</dbReference>
<protein>
    <submittedName>
        <fullName evidence="1">Uncharacterized protein</fullName>
    </submittedName>
</protein>
<dbReference type="EMBL" id="CP000790">
    <property type="protein sequence ID" value="ABU75005.1"/>
    <property type="molecule type" value="Genomic_DNA"/>
</dbReference>
<dbReference type="KEGG" id="vha:VIBHAR_07133"/>
<sequence>MGKGGRTLSARTLSVAVEALSPLSPSPPHPNNTSNNKLAIDFRHISLLSTMRQRR</sequence>
<reference evidence="1 2" key="1">
    <citation type="submission" date="2007-08" db="EMBL/GenBank/DDBJ databases">
        <authorList>
            <consortium name="The Vibrio harveyi Genome Sequencing Project"/>
            <person name="Bassler B."/>
            <person name="Clifton S.W."/>
            <person name="Fulton L."/>
            <person name="Delehaunty K."/>
            <person name="Fronick C."/>
            <person name="Harrison M."/>
            <person name="Markivic C."/>
            <person name="Fulton R."/>
            <person name="Tin-Wollam A.-M."/>
            <person name="Shah N."/>
            <person name="Pepin K."/>
            <person name="Nash W."/>
            <person name="Thiruvilangam P."/>
            <person name="Bhonagiri V."/>
            <person name="Waters C."/>
            <person name="Tu K.C."/>
            <person name="Irgon J."/>
            <person name="Wilson R.K."/>
        </authorList>
    </citation>
    <scope>NUCLEOTIDE SEQUENCE [LARGE SCALE GENOMIC DNA]</scope>
    <source>
        <strain evidence="2">ATCC BAA-1116 / BB120</strain>
    </source>
</reference>